<keyword evidence="2" id="KW-0808">Transferase</keyword>
<proteinExistence type="predicted"/>
<dbReference type="GO" id="GO:0008168">
    <property type="term" value="F:methyltransferase activity"/>
    <property type="evidence" value="ECO:0007669"/>
    <property type="project" value="UniProtKB-KW"/>
</dbReference>
<sequence>MMINSIYDDYYEYLSREVITPFYSKRLNKLKSLKLTDVLKRKNPYLFKAKNIELAGELVKGIVDAFLSSQEETIFGDLLEGFAVYISRRLYGGFKSEFKSVDLEFERNGIYYIVGIKSGINWGNSDQVAKMRDNFKLAKNLLKQGGISVEIQAVNGCIYGKERSPLKTNTDPEKNYYKYAGQDFWQFISDDDNLYREIISPIDHEARQKDETFKKAYVAKVNEMTQDFMEQFMTANQIDWLKLIDFVSKRHNV</sequence>
<dbReference type="EMBL" id="BDQK01000003">
    <property type="protein sequence ID" value="GBF79619.1"/>
    <property type="molecule type" value="Genomic_DNA"/>
</dbReference>
<evidence type="ECO:0000259" key="1">
    <source>
        <dbReference type="Pfam" id="PF14511"/>
    </source>
</evidence>
<dbReference type="InterPro" id="IPR032793">
    <property type="entry name" value="RE_EcoO109IR"/>
</dbReference>
<dbReference type="AlphaFoldDB" id="A0A401IEI2"/>
<name>A0A401IEI2_APHSA</name>
<comment type="caution">
    <text evidence="2">The sequence shown here is derived from an EMBL/GenBank/DDBJ whole genome shotgun (WGS) entry which is preliminary data.</text>
</comment>
<protein>
    <submittedName>
        <fullName evidence="2">Modification methylase HpaI</fullName>
    </submittedName>
</protein>
<dbReference type="SUPFAM" id="SSF52980">
    <property type="entry name" value="Restriction endonuclease-like"/>
    <property type="match status" value="1"/>
</dbReference>
<gene>
    <name evidence="2" type="ORF">AsFPU1_1017</name>
</gene>
<keyword evidence="2" id="KW-0489">Methyltransferase</keyword>
<organism evidence="2 3">
    <name type="scientific">Aphanothece sacrum FPU1</name>
    <dbReference type="NCBI Taxonomy" id="1920663"/>
    <lineage>
        <taxon>Bacteria</taxon>
        <taxon>Bacillati</taxon>
        <taxon>Cyanobacteriota</taxon>
        <taxon>Cyanophyceae</taxon>
        <taxon>Oscillatoriophycideae</taxon>
        <taxon>Chroococcales</taxon>
        <taxon>Aphanothecaceae</taxon>
        <taxon>Aphanothece</taxon>
    </lineage>
</organism>
<dbReference type="CDD" id="cd22345">
    <property type="entry name" value="PDDEXK_nuclease"/>
    <property type="match status" value="1"/>
</dbReference>
<dbReference type="InterPro" id="IPR011335">
    <property type="entry name" value="Restrct_endonuc-II-like"/>
</dbReference>
<accession>A0A401IEI2</accession>
<feature type="domain" description="Type II restriction endonuclease EcoO109IR" evidence="1">
    <location>
        <begin position="16"/>
        <end position="210"/>
    </location>
</feature>
<dbReference type="GO" id="GO:0032259">
    <property type="term" value="P:methylation"/>
    <property type="evidence" value="ECO:0007669"/>
    <property type="project" value="UniProtKB-KW"/>
</dbReference>
<reference evidence="3" key="1">
    <citation type="submission" date="2017-05" db="EMBL/GenBank/DDBJ databases">
        <title>Physiological properties and genetic analysis related to exopolysaccharide production of fresh-water unicellular cyanobacterium Aphanothece sacrum, Suizenji Nori, that has been cultured as a food source in Japan.</title>
        <authorList>
            <person name="Kanesaki Y."/>
            <person name="Yoshikawa S."/>
            <person name="Ohki K."/>
        </authorList>
    </citation>
    <scope>NUCLEOTIDE SEQUENCE [LARGE SCALE GENOMIC DNA]</scope>
    <source>
        <strain evidence="3">FPU1</strain>
    </source>
</reference>
<evidence type="ECO:0000313" key="2">
    <source>
        <dbReference type="EMBL" id="GBF79619.1"/>
    </source>
</evidence>
<evidence type="ECO:0000313" key="3">
    <source>
        <dbReference type="Proteomes" id="UP000287247"/>
    </source>
</evidence>
<dbReference type="RefSeq" id="WP_227873672.1">
    <property type="nucleotide sequence ID" value="NZ_BDQK01000003.1"/>
</dbReference>
<dbReference type="Pfam" id="PF14511">
    <property type="entry name" value="RE_EcoO109I"/>
    <property type="match status" value="1"/>
</dbReference>
<dbReference type="Proteomes" id="UP000287247">
    <property type="component" value="Unassembled WGS sequence"/>
</dbReference>
<keyword evidence="3" id="KW-1185">Reference proteome</keyword>